<evidence type="ECO:0000313" key="1">
    <source>
        <dbReference type="EMBL" id="USD23090.1"/>
    </source>
</evidence>
<name>A0ABY4VGJ1_9GAMM</name>
<dbReference type="EMBL" id="CP092418">
    <property type="protein sequence ID" value="USD23090.1"/>
    <property type="molecule type" value="Genomic_DNA"/>
</dbReference>
<dbReference type="Proteomes" id="UP001055658">
    <property type="component" value="Chromosome"/>
</dbReference>
<sequence>MPLNEARKDCLAGGWTAYALLRLPLLAVLGVRMEYHDNQDVRLGDIVELGMPDGREKARVVMLGDTYKRLELEASFESWVKKDKILKSDSIVIEWLGKNPLSHSDPNYALVGNYLFTGISADLKLIGRARHE</sequence>
<gene>
    <name evidence="1" type="ORF">MJO52_08135</name>
</gene>
<dbReference type="RefSeq" id="WP_252085441.1">
    <property type="nucleotide sequence ID" value="NZ_CP092418.1"/>
</dbReference>
<organism evidence="1 2">
    <name type="scientific">Microbulbifer variabilis</name>
    <dbReference type="NCBI Taxonomy" id="266805"/>
    <lineage>
        <taxon>Bacteria</taxon>
        <taxon>Pseudomonadati</taxon>
        <taxon>Pseudomonadota</taxon>
        <taxon>Gammaproteobacteria</taxon>
        <taxon>Cellvibrionales</taxon>
        <taxon>Microbulbiferaceae</taxon>
        <taxon>Microbulbifer</taxon>
    </lineage>
</organism>
<proteinExistence type="predicted"/>
<protein>
    <submittedName>
        <fullName evidence="1">Uncharacterized protein</fullName>
    </submittedName>
</protein>
<evidence type="ECO:0000313" key="2">
    <source>
        <dbReference type="Proteomes" id="UP001055658"/>
    </source>
</evidence>
<reference evidence="1" key="1">
    <citation type="submission" date="2022-02" db="EMBL/GenBank/DDBJ databases">
        <title>Coral-associated bacteria.</title>
        <authorList>
            <person name="Tang K."/>
            <person name="Wang X."/>
        </authorList>
    </citation>
    <scope>NUCLEOTIDE SEQUENCE</scope>
    <source>
        <strain evidence="1">SCSIO 43006</strain>
    </source>
</reference>
<keyword evidence="2" id="KW-1185">Reference proteome</keyword>
<accession>A0ABY4VGJ1</accession>